<keyword evidence="2" id="KW-1185">Reference proteome</keyword>
<proteinExistence type="predicted"/>
<name>A0AAD7AE59_9AGAR</name>
<dbReference type="EMBL" id="JARIHO010000008">
    <property type="protein sequence ID" value="KAJ7356519.1"/>
    <property type="molecule type" value="Genomic_DNA"/>
</dbReference>
<gene>
    <name evidence="1" type="ORF">DFH08DRAFT_802556</name>
</gene>
<dbReference type="AlphaFoldDB" id="A0AAD7AE59"/>
<sequence>MSIDSKSSGSQIEIMLMLQPNLQELLCSKLEGLAIPVPNQDPTEWGYNKGSVGYNRDQRLSDSDGVQKGCVVTACDSFTGPVQTAAREHLPLREIQPTRSSQNIHNGLFTPPNTQDIPVLQPAPQWRAPREIQPNEPLLNMQDDLFTPPHTQHVPNASRSVAVKYWFPTGIRQKSEIHLRNEVHISKTKRPRCRGKYRNPNGEPNPYTGSEGAWLQLMCCTLLYAWCPISEDMACIYTRVKY</sequence>
<accession>A0AAD7AE59</accession>
<evidence type="ECO:0000313" key="1">
    <source>
        <dbReference type="EMBL" id="KAJ7356519.1"/>
    </source>
</evidence>
<protein>
    <submittedName>
        <fullName evidence="1">Uncharacterized protein</fullName>
    </submittedName>
</protein>
<comment type="caution">
    <text evidence="1">The sequence shown here is derived from an EMBL/GenBank/DDBJ whole genome shotgun (WGS) entry which is preliminary data.</text>
</comment>
<dbReference type="Proteomes" id="UP001218218">
    <property type="component" value="Unassembled WGS sequence"/>
</dbReference>
<evidence type="ECO:0000313" key="2">
    <source>
        <dbReference type="Proteomes" id="UP001218218"/>
    </source>
</evidence>
<reference evidence="1" key="1">
    <citation type="submission" date="2023-03" db="EMBL/GenBank/DDBJ databases">
        <title>Massive genome expansion in bonnet fungi (Mycena s.s.) driven by repeated elements and novel gene families across ecological guilds.</title>
        <authorList>
            <consortium name="Lawrence Berkeley National Laboratory"/>
            <person name="Harder C.B."/>
            <person name="Miyauchi S."/>
            <person name="Viragh M."/>
            <person name="Kuo A."/>
            <person name="Thoen E."/>
            <person name="Andreopoulos B."/>
            <person name="Lu D."/>
            <person name="Skrede I."/>
            <person name="Drula E."/>
            <person name="Henrissat B."/>
            <person name="Morin E."/>
            <person name="Kohler A."/>
            <person name="Barry K."/>
            <person name="LaButti K."/>
            <person name="Morin E."/>
            <person name="Salamov A."/>
            <person name="Lipzen A."/>
            <person name="Mereny Z."/>
            <person name="Hegedus B."/>
            <person name="Baldrian P."/>
            <person name="Stursova M."/>
            <person name="Weitz H."/>
            <person name="Taylor A."/>
            <person name="Grigoriev I.V."/>
            <person name="Nagy L.G."/>
            <person name="Martin F."/>
            <person name="Kauserud H."/>
        </authorList>
    </citation>
    <scope>NUCLEOTIDE SEQUENCE</scope>
    <source>
        <strain evidence="1">CBHHK002</strain>
    </source>
</reference>
<organism evidence="1 2">
    <name type="scientific">Mycena albidolilacea</name>
    <dbReference type="NCBI Taxonomy" id="1033008"/>
    <lineage>
        <taxon>Eukaryota</taxon>
        <taxon>Fungi</taxon>
        <taxon>Dikarya</taxon>
        <taxon>Basidiomycota</taxon>
        <taxon>Agaricomycotina</taxon>
        <taxon>Agaricomycetes</taxon>
        <taxon>Agaricomycetidae</taxon>
        <taxon>Agaricales</taxon>
        <taxon>Marasmiineae</taxon>
        <taxon>Mycenaceae</taxon>
        <taxon>Mycena</taxon>
    </lineage>
</organism>